<comment type="caution">
    <text evidence="3">The sequence shown here is derived from an EMBL/GenBank/DDBJ whole genome shotgun (WGS) entry which is preliminary data.</text>
</comment>
<dbReference type="RefSeq" id="WP_004579738.1">
    <property type="nucleotide sequence ID" value="NZ_AP028878.1"/>
</dbReference>
<evidence type="ECO:0000313" key="3">
    <source>
        <dbReference type="EMBL" id="ENO15442.1"/>
    </source>
</evidence>
<dbReference type="AlphaFoldDB" id="N6WWK2"/>
<dbReference type="PATRIC" id="fig|626887.3.peg.1763"/>
<evidence type="ECO:0000313" key="4">
    <source>
        <dbReference type="Proteomes" id="UP000013165"/>
    </source>
</evidence>
<proteinExistence type="inferred from homology"/>
<comment type="similarity">
    <text evidence="1 2">Belongs to the UPF0301 (AlgH) family.</text>
</comment>
<dbReference type="STRING" id="626887.J057_08826"/>
<dbReference type="NCBIfam" id="NF001266">
    <property type="entry name" value="PRK00228.1-1"/>
    <property type="match status" value="1"/>
</dbReference>
<evidence type="ECO:0000256" key="2">
    <source>
        <dbReference type="HAMAP-Rule" id="MF_00758"/>
    </source>
</evidence>
<dbReference type="Proteomes" id="UP000013165">
    <property type="component" value="Unassembled WGS sequence"/>
</dbReference>
<keyword evidence="4" id="KW-1185">Reference proteome</keyword>
<name>N6WWK2_9GAMM</name>
<dbReference type="Gene3D" id="3.40.1740.10">
    <property type="entry name" value="VC0467-like"/>
    <property type="match status" value="1"/>
</dbReference>
<accession>N6WWK2</accession>
<protein>
    <recommendedName>
        <fullName evidence="2">UPF0301 protein J057_08826</fullName>
    </recommendedName>
</protein>
<dbReference type="SUPFAM" id="SSF143456">
    <property type="entry name" value="VC0467-like"/>
    <property type="match status" value="1"/>
</dbReference>
<dbReference type="Pfam" id="PF02622">
    <property type="entry name" value="DUF179"/>
    <property type="match status" value="1"/>
</dbReference>
<dbReference type="OrthoDB" id="9807486at2"/>
<dbReference type="InterPro" id="IPR003774">
    <property type="entry name" value="AlgH-like"/>
</dbReference>
<dbReference type="PANTHER" id="PTHR30327">
    <property type="entry name" value="UNCHARACTERIZED PROTEIN YQGE"/>
    <property type="match status" value="1"/>
</dbReference>
<gene>
    <name evidence="3" type="ORF">J057_08826</name>
</gene>
<dbReference type="PANTHER" id="PTHR30327:SF1">
    <property type="entry name" value="UPF0301 PROTEIN YQGE"/>
    <property type="match status" value="1"/>
</dbReference>
<evidence type="ECO:0000256" key="1">
    <source>
        <dbReference type="ARBA" id="ARBA00009600"/>
    </source>
</evidence>
<sequence>MTDCEDSLRNRLLVASPYLQDPGFHGTVIFMCEHNSEGAMGLVINRPLDITVGEVLEQLDLDGEEINAPVYAGGPVQPERGFVLHRPFGEWQSSMAVTDQLTMTTSRDILEAIGCGEGPSEFLMALGYSGWSEGQLEEELSGSSWLVCPANHDLLFRVKSEDRYAEVIRMMGIDLNQLSDSVGHA</sequence>
<reference evidence="3 4" key="1">
    <citation type="journal article" date="2013" name="Genome Announc.">
        <title>Genome Sequence of the Polycyclic Aromatic Hydrocarbon-Degrading Bacterium Strain Marinobacter nanhaiticus D15-8WT.</title>
        <authorList>
            <person name="Cui Z."/>
            <person name="Gao W."/>
            <person name="Li Q."/>
            <person name="Xu G."/>
            <person name="Zheng L."/>
        </authorList>
    </citation>
    <scope>NUCLEOTIDE SEQUENCE [LARGE SCALE GENOMIC DNA]</scope>
    <source>
        <strain evidence="3 4">D15-8W</strain>
    </source>
</reference>
<dbReference type="EMBL" id="APLQ01000011">
    <property type="protein sequence ID" value="ENO15442.1"/>
    <property type="molecule type" value="Genomic_DNA"/>
</dbReference>
<organism evidence="3 4">
    <name type="scientific">Marinobacter nanhaiticus D15-8W</name>
    <dbReference type="NCBI Taxonomy" id="626887"/>
    <lineage>
        <taxon>Bacteria</taxon>
        <taxon>Pseudomonadati</taxon>
        <taxon>Pseudomonadota</taxon>
        <taxon>Gammaproteobacteria</taxon>
        <taxon>Pseudomonadales</taxon>
        <taxon>Marinobacteraceae</taxon>
        <taxon>Marinobacter</taxon>
    </lineage>
</organism>
<dbReference type="eggNOG" id="COG1678">
    <property type="taxonomic scope" value="Bacteria"/>
</dbReference>
<dbReference type="GO" id="GO:0005829">
    <property type="term" value="C:cytosol"/>
    <property type="evidence" value="ECO:0007669"/>
    <property type="project" value="TreeGrafter"/>
</dbReference>
<dbReference type="HOGENOM" id="CLU_057596_1_0_6"/>
<dbReference type="HAMAP" id="MF_00758">
    <property type="entry name" value="UPF0301"/>
    <property type="match status" value="1"/>
</dbReference>